<dbReference type="AlphaFoldDB" id="A0A176W221"/>
<keyword evidence="2" id="KW-1185">Reference proteome</keyword>
<dbReference type="Proteomes" id="UP000077202">
    <property type="component" value="Unassembled WGS sequence"/>
</dbReference>
<comment type="caution">
    <text evidence="1">The sequence shown here is derived from an EMBL/GenBank/DDBJ whole genome shotgun (WGS) entry which is preliminary data.</text>
</comment>
<gene>
    <name evidence="1" type="ORF">AXG93_793s1130</name>
</gene>
<evidence type="ECO:0000313" key="2">
    <source>
        <dbReference type="Proteomes" id="UP000077202"/>
    </source>
</evidence>
<protein>
    <submittedName>
        <fullName evidence="1">Uncharacterized protein</fullName>
    </submittedName>
</protein>
<accession>A0A176W221</accession>
<evidence type="ECO:0000313" key="1">
    <source>
        <dbReference type="EMBL" id="OAE26653.1"/>
    </source>
</evidence>
<name>A0A176W221_MARPO</name>
<reference evidence="1" key="1">
    <citation type="submission" date="2016-03" db="EMBL/GenBank/DDBJ databases">
        <title>Mechanisms controlling the formation of the plant cell surface in tip-growing cells are functionally conserved among land plants.</title>
        <authorList>
            <person name="Honkanen S."/>
            <person name="Jones V.A."/>
            <person name="Morieri G."/>
            <person name="Champion C."/>
            <person name="Hetherington A.J."/>
            <person name="Kelly S."/>
            <person name="Saint-Marcoux D."/>
            <person name="Proust H."/>
            <person name="Prescott H."/>
            <person name="Dolan L."/>
        </authorList>
    </citation>
    <scope>NUCLEOTIDE SEQUENCE [LARGE SCALE GENOMIC DNA]</scope>
    <source>
        <tissue evidence="1">Whole gametophyte</tissue>
    </source>
</reference>
<organism evidence="1 2">
    <name type="scientific">Marchantia polymorpha subsp. ruderalis</name>
    <dbReference type="NCBI Taxonomy" id="1480154"/>
    <lineage>
        <taxon>Eukaryota</taxon>
        <taxon>Viridiplantae</taxon>
        <taxon>Streptophyta</taxon>
        <taxon>Embryophyta</taxon>
        <taxon>Marchantiophyta</taxon>
        <taxon>Marchantiopsida</taxon>
        <taxon>Marchantiidae</taxon>
        <taxon>Marchantiales</taxon>
        <taxon>Marchantiaceae</taxon>
        <taxon>Marchantia</taxon>
    </lineage>
</organism>
<sequence length="115" mass="12796">MFNSAFSLSNAMVKTKTLTELKAEAATGRALRHRDEARTLSLQQRRLEPKEILRRADENIELAKVQVGQKRLDEHQLYTRAHSIQRILTAFDGQAVLSPGAQAGCFPVIAVDPLA</sequence>
<proteinExistence type="predicted"/>
<dbReference type="EMBL" id="LVLJ01002144">
    <property type="protein sequence ID" value="OAE26653.1"/>
    <property type="molecule type" value="Genomic_DNA"/>
</dbReference>